<dbReference type="InterPro" id="IPR001927">
    <property type="entry name" value="Na/Gal_symport"/>
</dbReference>
<dbReference type="PANTHER" id="PTHR11328:SF24">
    <property type="entry name" value="MAJOR FACILITATOR SUPERFAMILY (MFS) PROFILE DOMAIN-CONTAINING PROTEIN"/>
    <property type="match status" value="1"/>
</dbReference>
<feature type="transmembrane region" description="Helical" evidence="1">
    <location>
        <begin position="272"/>
        <end position="291"/>
    </location>
</feature>
<evidence type="ECO:0000313" key="3">
    <source>
        <dbReference type="Proteomes" id="UP000005384"/>
    </source>
</evidence>
<dbReference type="InterPro" id="IPR036259">
    <property type="entry name" value="MFS_trans_sf"/>
</dbReference>
<dbReference type="OrthoDB" id="9764596at2"/>
<feature type="transmembrane region" description="Helical" evidence="1">
    <location>
        <begin position="162"/>
        <end position="179"/>
    </location>
</feature>
<dbReference type="CDD" id="cd17332">
    <property type="entry name" value="MFS_MelB_like"/>
    <property type="match status" value="1"/>
</dbReference>
<dbReference type="HOGENOM" id="CLU_027408_0_3_9"/>
<dbReference type="Pfam" id="PF13347">
    <property type="entry name" value="MFS_2"/>
    <property type="match status" value="1"/>
</dbReference>
<feature type="transmembrane region" description="Helical" evidence="1">
    <location>
        <begin position="20"/>
        <end position="38"/>
    </location>
</feature>
<dbReference type="AlphaFoldDB" id="G5ICA0"/>
<dbReference type="GO" id="GO:0005886">
    <property type="term" value="C:plasma membrane"/>
    <property type="evidence" value="ECO:0007669"/>
    <property type="project" value="TreeGrafter"/>
</dbReference>
<accession>G5ICA0</accession>
<dbReference type="InterPro" id="IPR039672">
    <property type="entry name" value="MFS_2"/>
</dbReference>
<feature type="transmembrane region" description="Helical" evidence="1">
    <location>
        <begin position="115"/>
        <end position="141"/>
    </location>
</feature>
<protein>
    <recommendedName>
        <fullName evidence="4">Major facilitator superfamily (MFS) profile domain-containing protein</fullName>
    </recommendedName>
</protein>
<dbReference type="EMBL" id="ADLN01000009">
    <property type="protein sequence ID" value="EHI61018.1"/>
    <property type="molecule type" value="Genomic_DNA"/>
</dbReference>
<feature type="transmembrane region" description="Helical" evidence="1">
    <location>
        <begin position="238"/>
        <end position="260"/>
    </location>
</feature>
<dbReference type="SUPFAM" id="SSF103473">
    <property type="entry name" value="MFS general substrate transporter"/>
    <property type="match status" value="1"/>
</dbReference>
<dbReference type="PANTHER" id="PTHR11328">
    <property type="entry name" value="MAJOR FACILITATOR SUPERFAMILY DOMAIN-CONTAINING PROTEIN"/>
    <property type="match status" value="1"/>
</dbReference>
<feature type="transmembrane region" description="Helical" evidence="1">
    <location>
        <begin position="380"/>
        <end position="400"/>
    </location>
</feature>
<evidence type="ECO:0008006" key="4">
    <source>
        <dbReference type="Google" id="ProtNLM"/>
    </source>
</evidence>
<dbReference type="Proteomes" id="UP000005384">
    <property type="component" value="Unassembled WGS sequence"/>
</dbReference>
<dbReference type="GO" id="GO:0008643">
    <property type="term" value="P:carbohydrate transport"/>
    <property type="evidence" value="ECO:0007669"/>
    <property type="project" value="InterPro"/>
</dbReference>
<feature type="transmembrane region" description="Helical" evidence="1">
    <location>
        <begin position="329"/>
        <end position="351"/>
    </location>
</feature>
<dbReference type="PATRIC" id="fig|742737.3.peg.1088"/>
<keyword evidence="3" id="KW-1185">Reference proteome</keyword>
<feature type="transmembrane region" description="Helical" evidence="1">
    <location>
        <begin position="185"/>
        <end position="204"/>
    </location>
</feature>
<keyword evidence="1" id="KW-0812">Transmembrane</keyword>
<feature type="transmembrane region" description="Helical" evidence="1">
    <location>
        <begin position="44"/>
        <end position="63"/>
    </location>
</feature>
<feature type="transmembrane region" description="Helical" evidence="1">
    <location>
        <begin position="303"/>
        <end position="323"/>
    </location>
</feature>
<gene>
    <name evidence="2" type="ORF">HMPREF9473_01083</name>
</gene>
<dbReference type="GO" id="GO:0015293">
    <property type="term" value="F:symporter activity"/>
    <property type="evidence" value="ECO:0007669"/>
    <property type="project" value="InterPro"/>
</dbReference>
<reference evidence="2 3" key="1">
    <citation type="submission" date="2011-08" db="EMBL/GenBank/DDBJ databases">
        <title>The Genome Sequence of Clostridium hathewayi WAL-18680.</title>
        <authorList>
            <consortium name="The Broad Institute Genome Sequencing Platform"/>
            <person name="Earl A."/>
            <person name="Ward D."/>
            <person name="Feldgarden M."/>
            <person name="Gevers D."/>
            <person name="Finegold S.M."/>
            <person name="Summanen P.H."/>
            <person name="Molitoris D.R."/>
            <person name="Song M."/>
            <person name="Daigneault M."/>
            <person name="Allen-Vercoe E."/>
            <person name="Young S.K."/>
            <person name="Zeng Q."/>
            <person name="Gargeya S."/>
            <person name="Fitzgerald M."/>
            <person name="Haas B."/>
            <person name="Abouelleil A."/>
            <person name="Alvarado L."/>
            <person name="Arachchi H.M."/>
            <person name="Berlin A."/>
            <person name="Brown A."/>
            <person name="Chapman S.B."/>
            <person name="Chen Z."/>
            <person name="Dunbar C."/>
            <person name="Freedman E."/>
            <person name="Gearin G."/>
            <person name="Gellesch M."/>
            <person name="Goldberg J."/>
            <person name="Griggs A."/>
            <person name="Gujja S."/>
            <person name="Heiman D."/>
            <person name="Howarth C."/>
            <person name="Larson L."/>
            <person name="Lui A."/>
            <person name="MacDonald P.J.P."/>
            <person name="Montmayeur A."/>
            <person name="Murphy C."/>
            <person name="Neiman D."/>
            <person name="Pearson M."/>
            <person name="Priest M."/>
            <person name="Roberts A."/>
            <person name="Saif S."/>
            <person name="Shea T."/>
            <person name="Shenoy N."/>
            <person name="Sisk P."/>
            <person name="Stolte C."/>
            <person name="Sykes S."/>
            <person name="Wortman J."/>
            <person name="Nusbaum C."/>
            <person name="Birren B."/>
        </authorList>
    </citation>
    <scope>NUCLEOTIDE SEQUENCE [LARGE SCALE GENOMIC DNA]</scope>
    <source>
        <strain evidence="2 3">WAL-18680</strain>
    </source>
</reference>
<name>G5ICA0_9FIRM</name>
<evidence type="ECO:0000313" key="2">
    <source>
        <dbReference type="EMBL" id="EHI61018.1"/>
    </source>
</evidence>
<proteinExistence type="predicted"/>
<feature type="transmembrane region" description="Helical" evidence="1">
    <location>
        <begin position="84"/>
        <end position="103"/>
    </location>
</feature>
<keyword evidence="1" id="KW-1133">Transmembrane helix</keyword>
<evidence type="ECO:0000256" key="1">
    <source>
        <dbReference type="SAM" id="Phobius"/>
    </source>
</evidence>
<comment type="caution">
    <text evidence="2">The sequence shown here is derived from an EMBL/GenBank/DDBJ whole genome shotgun (WGS) entry which is preliminary data.</text>
</comment>
<keyword evidence="1" id="KW-0472">Membrane</keyword>
<organism evidence="2 3">
    <name type="scientific">Hungatella hathewayi WAL-18680</name>
    <dbReference type="NCBI Taxonomy" id="742737"/>
    <lineage>
        <taxon>Bacteria</taxon>
        <taxon>Bacillati</taxon>
        <taxon>Bacillota</taxon>
        <taxon>Clostridia</taxon>
        <taxon>Lachnospirales</taxon>
        <taxon>Lachnospiraceae</taxon>
        <taxon>Hungatella</taxon>
    </lineage>
</organism>
<dbReference type="NCBIfam" id="TIGR00792">
    <property type="entry name" value="gph"/>
    <property type="match status" value="1"/>
</dbReference>
<sequence>MEQEKTGSKKAFILDSLKYASGGFGFSFANIMVISYLTFFCTDIFGISSVTVAGLMLITRFIDAVTDPVMGILADKTRSHWGRYRPWMIFGAPVLGLTVFLMFSSPSLSSAQKVVFIYATYIFYSLAMTAVSIPFFALVPVYTDNPAKRNVMISWKGLCVQFGRMFITTFSLPLIAALGGGKRGWAIYAALLGVGITITFWIVAWGAKPYDKPITADTKHEKLNLIGEMQLATKNKPFLMLLIAYSTDTLSNAVVGATNIYFFKYVLDRMNLVPATSFALTITGVVVNLIMPVVCKVLGKKKAFWYSSFLAMLPLLLLMIHPYSTPTALIVLMGAYGFISALSSSVAWAILPDCIDYAEWKFGQSSNGFISSVFTFMTKMGTAIGGFIASFLLGVVGFIANQPQTSFVIGTIVFLRFGVPALGHLASLISMHFYDLSEDKMFEIRAELKKKRIAN</sequence>
<dbReference type="Gene3D" id="1.20.1250.20">
    <property type="entry name" value="MFS general substrate transporter like domains"/>
    <property type="match status" value="2"/>
</dbReference>
<feature type="transmembrane region" description="Helical" evidence="1">
    <location>
        <begin position="406"/>
        <end position="431"/>
    </location>
</feature>
<dbReference type="GO" id="GO:0006814">
    <property type="term" value="P:sodium ion transport"/>
    <property type="evidence" value="ECO:0007669"/>
    <property type="project" value="InterPro"/>
</dbReference>
<dbReference type="RefSeq" id="WP_006779069.1">
    <property type="nucleotide sequence ID" value="NZ_CP040506.1"/>
</dbReference>